<evidence type="ECO:0000313" key="2">
    <source>
        <dbReference type="Proteomes" id="UP000772618"/>
    </source>
</evidence>
<accession>A0ABS5VRT0</accession>
<gene>
    <name evidence="1" type="ORF">KK060_09300</name>
</gene>
<name>A0ABS5VRT0_9BACT</name>
<protein>
    <recommendedName>
        <fullName evidence="3">PilZ domain-containing protein</fullName>
    </recommendedName>
</protein>
<comment type="caution">
    <text evidence="1">The sequence shown here is derived from an EMBL/GenBank/DDBJ whole genome shotgun (WGS) entry which is preliminary data.</text>
</comment>
<dbReference type="RefSeq" id="WP_254153435.1">
    <property type="nucleotide sequence ID" value="NZ_JAHESD010000015.1"/>
</dbReference>
<evidence type="ECO:0008006" key="3">
    <source>
        <dbReference type="Google" id="ProtNLM"/>
    </source>
</evidence>
<reference evidence="1 2" key="1">
    <citation type="submission" date="2021-05" db="EMBL/GenBank/DDBJ databases">
        <title>A Polyphasic approach of four new species of the genus Ohtaekwangia: Ohtaekwangia histidinii sp. nov., Ohtaekwangia cretensis sp. nov., Ohtaekwangia indiensis sp. nov., Ohtaekwangia reichenbachii sp. nov. from diverse environment.</title>
        <authorList>
            <person name="Octaviana S."/>
        </authorList>
    </citation>
    <scope>NUCLEOTIDE SEQUENCE [LARGE SCALE GENOMIC DNA]</scope>
    <source>
        <strain evidence="1 2">PWU20</strain>
    </source>
</reference>
<keyword evidence="2" id="KW-1185">Reference proteome</keyword>
<sequence>MTTGAFRVKRDRNEILQELFESKEKTNVLGFYLKGEHKLITTAVVDIGFSEVSEPVIQLRECDLHGYPLFKSQIPLSEIDGVIRFNTLYNDPVYVRIREMKNRINSELAA</sequence>
<dbReference type="EMBL" id="JAHESD010000015">
    <property type="protein sequence ID" value="MBT1703474.1"/>
    <property type="molecule type" value="Genomic_DNA"/>
</dbReference>
<dbReference type="Proteomes" id="UP000772618">
    <property type="component" value="Unassembled WGS sequence"/>
</dbReference>
<organism evidence="1 2">
    <name type="scientific">Chryseosolibacter indicus</name>
    <dbReference type="NCBI Taxonomy" id="2782351"/>
    <lineage>
        <taxon>Bacteria</taxon>
        <taxon>Pseudomonadati</taxon>
        <taxon>Bacteroidota</taxon>
        <taxon>Cytophagia</taxon>
        <taxon>Cytophagales</taxon>
        <taxon>Chryseotaleaceae</taxon>
        <taxon>Chryseosolibacter</taxon>
    </lineage>
</organism>
<proteinExistence type="predicted"/>
<evidence type="ECO:0000313" key="1">
    <source>
        <dbReference type="EMBL" id="MBT1703474.1"/>
    </source>
</evidence>